<dbReference type="GO" id="GO:0004821">
    <property type="term" value="F:histidine-tRNA ligase activity"/>
    <property type="evidence" value="ECO:0007669"/>
    <property type="project" value="TreeGrafter"/>
</dbReference>
<dbReference type="NCBIfam" id="NF008946">
    <property type="entry name" value="PRK12293.1"/>
    <property type="match status" value="1"/>
</dbReference>
<dbReference type="InterPro" id="IPR045864">
    <property type="entry name" value="aa-tRNA-synth_II/BPL/LPL"/>
</dbReference>
<dbReference type="InterPro" id="IPR041715">
    <property type="entry name" value="HisRS-like_core"/>
</dbReference>
<sequence length="281" mass="32369">MIFEHEIPKGSRLYFGKLAKAKRRLENSVCEILEKNGFEEILTPNFSYSQHQAIENERKLIKFSDEDNEQVSLRADSTLDVVRIITKRLGRTTNHRKWFYVQPVFSYPSKEDYQIGCEWIEHGDISDILNLTAEILKALKIEPILQISNINIPKLVSTELNISINLLKNGEISELIKLDCDWLDKLLRVSNIKSLEDVISIVPNNLKNELEKLLKKAKEVNYSNIVIAPLYYGSLKYYNDIYYRVIQDNLVICNGGMYEAEGISSLGFALYTDNLLKITEG</sequence>
<keyword evidence="3" id="KW-0808">Transferase</keyword>
<dbReference type="SUPFAM" id="SSF55681">
    <property type="entry name" value="Class II aaRS and biotin synthetases"/>
    <property type="match status" value="1"/>
</dbReference>
<feature type="domain" description="Class II Histidinyl-tRNA synthetase (HisRS)-like catalytic core" evidence="2">
    <location>
        <begin position="19"/>
        <end position="220"/>
    </location>
</feature>
<dbReference type="PANTHER" id="PTHR43707:SF6">
    <property type="entry name" value="ATP PHOSPHORIBOSYLTRANSFERASE REGULATORY SUBUNIT"/>
    <property type="match status" value="1"/>
</dbReference>
<dbReference type="InterPro" id="IPR004516">
    <property type="entry name" value="HisRS/HisZ"/>
</dbReference>
<dbReference type="Proteomes" id="UP000509513">
    <property type="component" value="Chromosome"/>
</dbReference>
<keyword evidence="1" id="KW-0368">Histidine biosynthesis</keyword>
<name>A0A7L5JSX6_9BACT</name>
<accession>A0A7L5JSX6</accession>
<evidence type="ECO:0000259" key="2">
    <source>
        <dbReference type="Pfam" id="PF13393"/>
    </source>
</evidence>
<dbReference type="AlphaFoldDB" id="A0A7L5JSX6"/>
<dbReference type="GO" id="GO:0003879">
    <property type="term" value="F:ATP phosphoribosyltransferase activity"/>
    <property type="evidence" value="ECO:0007669"/>
    <property type="project" value="UniProtKB-EC"/>
</dbReference>
<evidence type="ECO:0000313" key="4">
    <source>
        <dbReference type="Proteomes" id="UP000509513"/>
    </source>
</evidence>
<gene>
    <name evidence="3" type="primary">hisZ</name>
    <name evidence="3" type="ORF">ACBT_2123</name>
</gene>
<dbReference type="OrthoDB" id="5342252at2"/>
<dbReference type="Gene3D" id="3.30.930.10">
    <property type="entry name" value="Bira Bifunctional Protein, Domain 2"/>
    <property type="match status" value="1"/>
</dbReference>
<organism evidence="3 4">
    <name type="scientific">Aliarcobacter cibarius</name>
    <dbReference type="NCBI Taxonomy" id="255507"/>
    <lineage>
        <taxon>Bacteria</taxon>
        <taxon>Pseudomonadati</taxon>
        <taxon>Campylobacterota</taxon>
        <taxon>Epsilonproteobacteria</taxon>
        <taxon>Campylobacterales</taxon>
        <taxon>Arcobacteraceae</taxon>
        <taxon>Aliarcobacter</taxon>
    </lineage>
</organism>
<keyword evidence="1" id="KW-0028">Amino-acid biosynthesis</keyword>
<dbReference type="PANTHER" id="PTHR43707">
    <property type="entry name" value="HISTIDYL-TRNA SYNTHETASE"/>
    <property type="match status" value="1"/>
</dbReference>
<dbReference type="EMBL" id="CP054051">
    <property type="protein sequence ID" value="QKJ28008.1"/>
    <property type="molecule type" value="Genomic_DNA"/>
</dbReference>
<dbReference type="RefSeq" id="WP_024774439.1">
    <property type="nucleotide sequence ID" value="NZ_CP054051.1"/>
</dbReference>
<evidence type="ECO:0000313" key="3">
    <source>
        <dbReference type="EMBL" id="QKJ28008.1"/>
    </source>
</evidence>
<dbReference type="EC" id="2.4.2.17" evidence="3"/>
<proteinExistence type="predicted"/>
<dbReference type="Pfam" id="PF13393">
    <property type="entry name" value="tRNA-synt_His"/>
    <property type="match status" value="1"/>
</dbReference>
<dbReference type="KEGG" id="acib:ACBT_2123"/>
<dbReference type="GO" id="GO:0000105">
    <property type="term" value="P:L-histidine biosynthetic process"/>
    <property type="evidence" value="ECO:0007669"/>
    <property type="project" value="UniProtKB-KW"/>
</dbReference>
<reference evidence="3 4" key="1">
    <citation type="submission" date="2020-05" db="EMBL/GenBank/DDBJ databases">
        <title>Complete genome sequencing of Campylobacter and Arcobacter type strains.</title>
        <authorList>
            <person name="Miller W.G."/>
            <person name="Yee E."/>
        </authorList>
    </citation>
    <scope>NUCLEOTIDE SEQUENCE [LARGE SCALE GENOMIC DNA]</scope>
    <source>
        <strain evidence="3 4">LMG 21996</strain>
    </source>
</reference>
<dbReference type="GO" id="GO:0006427">
    <property type="term" value="P:histidyl-tRNA aminoacylation"/>
    <property type="evidence" value="ECO:0007669"/>
    <property type="project" value="TreeGrafter"/>
</dbReference>
<protein>
    <submittedName>
        <fullName evidence="3">ATP phosphoribosyltransferase HisG(S)Z, hetero-octameric short form, regulatory subunit</fullName>
        <ecNumber evidence="3">2.4.2.17</ecNumber>
    </submittedName>
</protein>
<keyword evidence="3" id="KW-0328">Glycosyltransferase</keyword>
<dbReference type="GO" id="GO:0005737">
    <property type="term" value="C:cytoplasm"/>
    <property type="evidence" value="ECO:0007669"/>
    <property type="project" value="InterPro"/>
</dbReference>
<evidence type="ECO:0000256" key="1">
    <source>
        <dbReference type="ARBA" id="ARBA00023102"/>
    </source>
</evidence>